<dbReference type="PANTHER" id="PTHR42684">
    <property type="entry name" value="ADENOSYLMETHIONINE-8-AMINO-7-OXONONANOATE AMINOTRANSFERASE"/>
    <property type="match status" value="1"/>
</dbReference>
<dbReference type="SUPFAM" id="SSF53383">
    <property type="entry name" value="PLP-dependent transferases"/>
    <property type="match status" value="1"/>
</dbReference>
<comment type="subcellular location">
    <subcellularLocation>
        <location evidence="9">Cytoplasm</location>
    </subcellularLocation>
</comment>
<dbReference type="AlphaFoldDB" id="U7DBI4"/>
<evidence type="ECO:0000256" key="6">
    <source>
        <dbReference type="ARBA" id="ARBA00022756"/>
    </source>
</evidence>
<evidence type="ECO:0000256" key="8">
    <source>
        <dbReference type="ARBA" id="ARBA00048449"/>
    </source>
</evidence>
<feature type="binding site" evidence="9">
    <location>
        <position position="394"/>
    </location>
    <ligand>
        <name>substrate</name>
    </ligand>
</feature>
<dbReference type="NCBIfam" id="TIGR00508">
    <property type="entry name" value="bioA"/>
    <property type="match status" value="1"/>
</dbReference>
<dbReference type="GO" id="GO:0009102">
    <property type="term" value="P:biotin biosynthetic process"/>
    <property type="evidence" value="ECO:0007669"/>
    <property type="project" value="UniProtKB-UniRule"/>
</dbReference>
<dbReference type="InterPro" id="IPR015421">
    <property type="entry name" value="PyrdxlP-dep_Trfase_major"/>
</dbReference>
<dbReference type="EC" id="2.6.1.62" evidence="9"/>
<dbReference type="Proteomes" id="UP000017148">
    <property type="component" value="Unassembled WGS sequence"/>
</dbReference>
<keyword evidence="11" id="KW-1185">Reference proteome</keyword>
<comment type="function">
    <text evidence="9">Catalyzes the transfer of the alpha-amino group from S-adenosyl-L-methionine (SAM) to 7-keto-8-aminopelargonic acid (KAPA) to form 7,8-diaminopelargonic acid (DAPA). It is the only aminotransferase known to utilize SAM as an amino donor.</text>
</comment>
<dbReference type="PANTHER" id="PTHR42684:SF17">
    <property type="entry name" value="ADENOSYLMETHIONINE-8-AMINO-7-OXONONANOATE AMINOTRANSFERASE"/>
    <property type="match status" value="1"/>
</dbReference>
<dbReference type="STRING" id="1313304.CALK_0182"/>
<gene>
    <name evidence="9" type="primary">bioA</name>
    <name evidence="10" type="ORF">CALK_0182</name>
</gene>
<feature type="binding site" evidence="9">
    <location>
        <position position="310"/>
    </location>
    <ligand>
        <name>substrate</name>
    </ligand>
</feature>
<dbReference type="NCBIfam" id="NF004624">
    <property type="entry name" value="PRK05964.1"/>
    <property type="match status" value="1"/>
</dbReference>
<comment type="cofactor">
    <cofactor evidence="1 9">
        <name>pyridoxal 5'-phosphate</name>
        <dbReference type="ChEBI" id="CHEBI:597326"/>
    </cofactor>
</comment>
<dbReference type="NCBIfam" id="NF005940">
    <property type="entry name" value="PRK07986.1"/>
    <property type="match status" value="1"/>
</dbReference>
<evidence type="ECO:0000256" key="9">
    <source>
        <dbReference type="HAMAP-Rule" id="MF_00834"/>
    </source>
</evidence>
<comment type="subunit">
    <text evidence="9">Homodimer.</text>
</comment>
<dbReference type="EMBL" id="ASJR01000001">
    <property type="protein sequence ID" value="ERP39382.1"/>
    <property type="molecule type" value="Genomic_DNA"/>
</dbReference>
<keyword evidence="9" id="KW-0963">Cytoplasm</keyword>
<keyword evidence="6 9" id="KW-0093">Biotin biosynthesis</keyword>
<feature type="site" description="Participates in the substrate recognition with KAPA and in a stacking interaction with the adenine ring of SAM" evidence="9">
    <location>
        <position position="19"/>
    </location>
</feature>
<protein>
    <recommendedName>
        <fullName evidence="9">Adenosylmethionine-8-amino-7-oxononanoate aminotransferase</fullName>
        <ecNumber evidence="9">2.6.1.62</ecNumber>
    </recommendedName>
    <alternativeName>
        <fullName evidence="9">7,8-diamino-pelargonic acid aminotransferase</fullName>
        <shortName evidence="9">DAPA AT</shortName>
        <shortName evidence="9">DAPA aminotransferase</shortName>
    </alternativeName>
    <alternativeName>
        <fullName evidence="9">7,8-diaminononanoate synthase</fullName>
        <shortName evidence="9">DANS</shortName>
    </alternativeName>
    <alternativeName>
        <fullName evidence="9">Diaminopelargonic acid synthase</fullName>
    </alternativeName>
</protein>
<comment type="pathway">
    <text evidence="2 9">Cofactor biosynthesis; biotin biosynthesis; 7,8-diaminononanoate from 8-amino-7-oxononanoate (SAM route): step 1/1.</text>
</comment>
<dbReference type="InterPro" id="IPR015422">
    <property type="entry name" value="PyrdxlP-dep_Trfase_small"/>
</dbReference>
<comment type="similarity">
    <text evidence="9">Belongs to the class-III pyridoxal-phosphate-dependent aminotransferase family. BioA subfamily.</text>
</comment>
<dbReference type="Gene3D" id="3.40.640.10">
    <property type="entry name" value="Type I PLP-dependent aspartate aminotransferase-like (Major domain)"/>
    <property type="match status" value="1"/>
</dbReference>
<feature type="binding site" evidence="9">
    <location>
        <position position="54"/>
    </location>
    <ligand>
        <name>substrate</name>
    </ligand>
</feature>
<dbReference type="eggNOG" id="COG0161">
    <property type="taxonomic scope" value="Bacteria"/>
</dbReference>
<keyword evidence="7 9" id="KW-0663">Pyridoxal phosphate</keyword>
<feature type="binding site" evidence="9">
    <location>
        <position position="249"/>
    </location>
    <ligand>
        <name>pyridoxal 5'-phosphate</name>
        <dbReference type="ChEBI" id="CHEBI:597326"/>
    </ligand>
</feature>
<feature type="binding site" evidence="9">
    <location>
        <begin position="311"/>
        <end position="312"/>
    </location>
    <ligand>
        <name>pyridoxal 5'-phosphate</name>
        <dbReference type="ChEBI" id="CHEBI:597326"/>
    </ligand>
</feature>
<evidence type="ECO:0000256" key="5">
    <source>
        <dbReference type="ARBA" id="ARBA00022691"/>
    </source>
</evidence>
<dbReference type="InterPro" id="IPR005814">
    <property type="entry name" value="Aminotrans_3"/>
</dbReference>
<dbReference type="InterPro" id="IPR005815">
    <property type="entry name" value="BioA"/>
</dbReference>
<dbReference type="FunFam" id="3.40.640.10:FF:000041">
    <property type="entry name" value="Adenosylmethionine-8-amino-7-oxononanoate aminotransferase"/>
    <property type="match status" value="1"/>
</dbReference>
<evidence type="ECO:0000256" key="7">
    <source>
        <dbReference type="ARBA" id="ARBA00022898"/>
    </source>
</evidence>
<dbReference type="InterPro" id="IPR015424">
    <property type="entry name" value="PyrdxlP-dep_Trfase"/>
</dbReference>
<feature type="binding site" evidence="9">
    <location>
        <begin position="114"/>
        <end position="115"/>
    </location>
    <ligand>
        <name>pyridoxal 5'-phosphate</name>
        <dbReference type="ChEBI" id="CHEBI:597326"/>
    </ligand>
</feature>
<dbReference type="Gene3D" id="3.90.1150.10">
    <property type="entry name" value="Aspartate Aminotransferase, domain 1"/>
    <property type="match status" value="1"/>
</dbReference>
<dbReference type="GO" id="GO:0004015">
    <property type="term" value="F:adenosylmethionine-8-amino-7-oxononanoate transaminase activity"/>
    <property type="evidence" value="ECO:0007669"/>
    <property type="project" value="UniProtKB-UniRule"/>
</dbReference>
<organism evidence="10 11">
    <name type="scientific">Chitinivibrio alkaliphilus ACht1</name>
    <dbReference type="NCBI Taxonomy" id="1313304"/>
    <lineage>
        <taxon>Bacteria</taxon>
        <taxon>Pseudomonadati</taxon>
        <taxon>Fibrobacterota</taxon>
        <taxon>Chitinivibrionia</taxon>
        <taxon>Chitinivibrionales</taxon>
        <taxon>Chitinivibrionaceae</taxon>
        <taxon>Chitinivibrio</taxon>
    </lineage>
</organism>
<dbReference type="PATRIC" id="fig|1313304.3.peg.171"/>
<keyword evidence="3 9" id="KW-0032">Aminotransferase</keyword>
<sequence>MMTDRELLAYDRTHLWHPYTSTTAPQPVLPVAGAEGSTLILRDGTRLIDGMSSWWAAIHGYGHPVLDKALHEQADAMSHVMFGGLTHEPAVELAKELVEITPQGLEWVFLADSGSVSMEVAMKMAVQYWYGTGRPEKHRFISLRKGYHGDTTGAMSLCDPETGMHSLFMGILPKQISIPAPVTPFSEETLYQNDVDALKKAFETYHGECAAFVLEPIIQGAGGMNIYSPAYLREVRRLCSEYDVLLIADEIATGFGRTGELFACNHGGISPDICCVGKALTGGYLTLAATLATEEVAHGACHQGQPLMHGPTFMANPLACAVARASLNLLRTEPWKERVIRIEQQMHTQLSKLALLPSVADVRCLGAIAVIEMTAPVDPVTIQERFVAEGVWVRPFGTLVYLMPPFIITPEELTSLCSAVVRVLSE</sequence>
<dbReference type="PIRSF" id="PIRSF000521">
    <property type="entry name" value="Transaminase_4ab_Lys_Orn"/>
    <property type="match status" value="1"/>
</dbReference>
<evidence type="ECO:0000313" key="10">
    <source>
        <dbReference type="EMBL" id="ERP39382.1"/>
    </source>
</evidence>
<name>U7DBI4_9BACT</name>
<dbReference type="Pfam" id="PF00202">
    <property type="entry name" value="Aminotran_3"/>
    <property type="match status" value="1"/>
</dbReference>
<keyword evidence="5 9" id="KW-0949">S-adenosyl-L-methionine</keyword>
<keyword evidence="4 9" id="KW-0808">Transferase</keyword>
<dbReference type="CDD" id="cd00610">
    <property type="entry name" value="OAT_like"/>
    <property type="match status" value="1"/>
</dbReference>
<evidence type="ECO:0000256" key="2">
    <source>
        <dbReference type="ARBA" id="ARBA00005063"/>
    </source>
</evidence>
<comment type="caution">
    <text evidence="10">The sequence shown here is derived from an EMBL/GenBank/DDBJ whole genome shotgun (WGS) entry which is preliminary data.</text>
</comment>
<dbReference type="GO" id="GO:0005737">
    <property type="term" value="C:cytoplasm"/>
    <property type="evidence" value="ECO:0007669"/>
    <property type="project" value="UniProtKB-SubCell"/>
</dbReference>
<dbReference type="UniPathway" id="UPA00078">
    <property type="reaction ID" value="UER00160"/>
</dbReference>
<evidence type="ECO:0000256" key="3">
    <source>
        <dbReference type="ARBA" id="ARBA00022576"/>
    </source>
</evidence>
<proteinExistence type="inferred from homology"/>
<evidence type="ECO:0000256" key="1">
    <source>
        <dbReference type="ARBA" id="ARBA00001933"/>
    </source>
</evidence>
<feature type="binding site" evidence="9">
    <location>
        <position position="278"/>
    </location>
    <ligand>
        <name>substrate</name>
    </ligand>
</feature>
<accession>U7DBI4</accession>
<feature type="binding site" evidence="9">
    <location>
        <position position="147"/>
    </location>
    <ligand>
        <name>substrate</name>
    </ligand>
</feature>
<comment type="catalytic activity">
    <reaction evidence="8 9">
        <text>(8S)-8-amino-7-oxononanoate + S-adenosyl-L-methionine = S-adenosyl-4-methylsulfanyl-2-oxobutanoate + (7R,8S)-7,8-diammoniononanoate</text>
        <dbReference type="Rhea" id="RHEA:16861"/>
        <dbReference type="ChEBI" id="CHEBI:16490"/>
        <dbReference type="ChEBI" id="CHEBI:59789"/>
        <dbReference type="ChEBI" id="CHEBI:149468"/>
        <dbReference type="ChEBI" id="CHEBI:149469"/>
        <dbReference type="EC" id="2.6.1.62"/>
    </reaction>
</comment>
<evidence type="ECO:0000313" key="11">
    <source>
        <dbReference type="Proteomes" id="UP000017148"/>
    </source>
</evidence>
<dbReference type="HAMAP" id="MF_00834">
    <property type="entry name" value="BioA"/>
    <property type="match status" value="1"/>
</dbReference>
<feature type="modified residue" description="N6-(pyridoxal phosphate)lysine" evidence="9">
    <location>
        <position position="278"/>
    </location>
</feature>
<reference evidence="10 11" key="1">
    <citation type="journal article" date="2013" name="Environ. Microbiol.">
        <title>Genome analysis of Chitinivibrio alkaliphilus gen. nov., sp. nov., a novel extremely haloalkaliphilic anaerobic chitinolytic bacterium from the candidate phylum Termite Group 3.</title>
        <authorList>
            <person name="Sorokin D.Y."/>
            <person name="Gumerov V.M."/>
            <person name="Rakitin A.L."/>
            <person name="Beletsky A.V."/>
            <person name="Damste J.S."/>
            <person name="Muyzer G."/>
            <person name="Mardanov A.V."/>
            <person name="Ravin N.V."/>
        </authorList>
    </citation>
    <scope>NUCLEOTIDE SEQUENCE [LARGE SCALE GENOMIC DNA]</scope>
    <source>
        <strain evidence="10 11">ACht1</strain>
    </source>
</reference>
<evidence type="ECO:0000256" key="4">
    <source>
        <dbReference type="ARBA" id="ARBA00022679"/>
    </source>
</evidence>
<dbReference type="GO" id="GO:0030170">
    <property type="term" value="F:pyridoxal phosphate binding"/>
    <property type="evidence" value="ECO:0007669"/>
    <property type="project" value="UniProtKB-UniRule"/>
</dbReference>